<evidence type="ECO:0000256" key="3">
    <source>
        <dbReference type="ARBA" id="ARBA00022679"/>
    </source>
</evidence>
<evidence type="ECO:0000256" key="1">
    <source>
        <dbReference type="ARBA" id="ARBA00012513"/>
    </source>
</evidence>
<dbReference type="GO" id="GO:0004674">
    <property type="term" value="F:protein serine/threonine kinase activity"/>
    <property type="evidence" value="ECO:0007669"/>
    <property type="project" value="UniProtKB-KW"/>
</dbReference>
<dbReference type="OrthoDB" id="9762169at2"/>
<keyword evidence="6" id="KW-0067">ATP-binding</keyword>
<evidence type="ECO:0000256" key="6">
    <source>
        <dbReference type="ARBA" id="ARBA00022840"/>
    </source>
</evidence>
<feature type="region of interest" description="Disordered" evidence="7">
    <location>
        <begin position="290"/>
        <end position="339"/>
    </location>
</feature>
<feature type="compositionally biased region" description="Low complexity" evidence="7">
    <location>
        <begin position="479"/>
        <end position="490"/>
    </location>
</feature>
<dbReference type="InterPro" id="IPR000719">
    <property type="entry name" value="Prot_kinase_dom"/>
</dbReference>
<proteinExistence type="predicted"/>
<dbReference type="AlphaFoldDB" id="A0A255GKH3"/>
<comment type="caution">
    <text evidence="9">The sequence shown here is derived from an EMBL/GenBank/DDBJ whole genome shotgun (WGS) entry which is preliminary data.</text>
</comment>
<dbReference type="PANTHER" id="PTHR43289:SF34">
    <property type="entry name" value="SERINE_THREONINE-PROTEIN KINASE YBDM-RELATED"/>
    <property type="match status" value="1"/>
</dbReference>
<keyword evidence="2" id="KW-0723">Serine/threonine-protein kinase</keyword>
<organism evidence="9 10">
    <name type="scientific">Enemella evansiae</name>
    <dbReference type="NCBI Taxonomy" id="2016499"/>
    <lineage>
        <taxon>Bacteria</taxon>
        <taxon>Bacillati</taxon>
        <taxon>Actinomycetota</taxon>
        <taxon>Actinomycetes</taxon>
        <taxon>Propionibacteriales</taxon>
        <taxon>Propionibacteriaceae</taxon>
        <taxon>Enemella</taxon>
    </lineage>
</organism>
<feature type="domain" description="Protein kinase" evidence="8">
    <location>
        <begin position="13"/>
        <end position="270"/>
    </location>
</feature>
<feature type="compositionally biased region" description="Low complexity" evidence="7">
    <location>
        <begin position="372"/>
        <end position="428"/>
    </location>
</feature>
<dbReference type="EMBL" id="NMVO01000004">
    <property type="protein sequence ID" value="OYO16315.1"/>
    <property type="molecule type" value="Genomic_DNA"/>
</dbReference>
<evidence type="ECO:0000256" key="7">
    <source>
        <dbReference type="SAM" id="MobiDB-lite"/>
    </source>
</evidence>
<evidence type="ECO:0000313" key="9">
    <source>
        <dbReference type="EMBL" id="OYO16315.1"/>
    </source>
</evidence>
<keyword evidence="10" id="KW-1185">Reference proteome</keyword>
<protein>
    <recommendedName>
        <fullName evidence="1">non-specific serine/threonine protein kinase</fullName>
        <ecNumber evidence="1">2.7.11.1</ecNumber>
    </recommendedName>
</protein>
<reference evidence="9 10" key="1">
    <citation type="submission" date="2017-07" db="EMBL/GenBank/DDBJ databases">
        <title>Draft whole genome sequences of clinical Proprionibacteriaceae strains.</title>
        <authorList>
            <person name="Bernier A.-M."/>
            <person name="Bernard K."/>
            <person name="Domingo M.-C."/>
        </authorList>
    </citation>
    <scope>NUCLEOTIDE SEQUENCE [LARGE SCALE GENOMIC DNA]</scope>
    <source>
        <strain evidence="9 10">NML 030167</strain>
    </source>
</reference>
<dbReference type="Proteomes" id="UP000215896">
    <property type="component" value="Unassembled WGS sequence"/>
</dbReference>
<evidence type="ECO:0000259" key="8">
    <source>
        <dbReference type="PROSITE" id="PS50011"/>
    </source>
</evidence>
<name>A0A255GKH3_9ACTN</name>
<dbReference type="InterPro" id="IPR011009">
    <property type="entry name" value="Kinase-like_dom_sf"/>
</dbReference>
<dbReference type="SMART" id="SM00220">
    <property type="entry name" value="S_TKc"/>
    <property type="match status" value="1"/>
</dbReference>
<accession>A0A255GKH3</accession>
<dbReference type="PANTHER" id="PTHR43289">
    <property type="entry name" value="MITOGEN-ACTIVATED PROTEIN KINASE KINASE KINASE 20-RELATED"/>
    <property type="match status" value="1"/>
</dbReference>
<dbReference type="PROSITE" id="PS00108">
    <property type="entry name" value="PROTEIN_KINASE_ST"/>
    <property type="match status" value="1"/>
</dbReference>
<dbReference type="Gene3D" id="3.30.200.20">
    <property type="entry name" value="Phosphorylase Kinase, domain 1"/>
    <property type="match status" value="1"/>
</dbReference>
<feature type="region of interest" description="Disordered" evidence="7">
    <location>
        <begin position="372"/>
        <end position="507"/>
    </location>
</feature>
<dbReference type="GO" id="GO:0005524">
    <property type="term" value="F:ATP binding"/>
    <property type="evidence" value="ECO:0007669"/>
    <property type="project" value="UniProtKB-KW"/>
</dbReference>
<sequence length="507" mass="51758">MGAMTPDLLADRYELTARLAGGGMGQVWRGRDRVLQRIVAIKTVDLSGQDQTAKERFRREAVATAGLSTPQVVQVYDAGFDGDTAFLVMELLTGPSLSELIHAEGPLAVGEALRVAQEVTRGLLAAHRIGVVHRDIKPGNVMFHENDIKLVDFGIAQLSENAGATLTAPATALGTAAYMSPEQASGRGATAASDWYALGCLLTTMLTGKPPFTGEALAVANQQINATPPRLSARRPDVPPALDELVARLLDKDPARRPSGEQVQQQLRALAVDPGAPTVLAATAAMPPTAAYGARTPTRASFAETPSEPDPYPGSRPVPVPAPAPAGARPYEPPVGPRQKSRWPWLVVVLMLLASGVAAGLSLLPSLTLPGGAATPSATPSPTRAGTTTTRQASQEPTRAPTTRATRQTTQAPTQAPTTRAQTTQPPTSEATGNSGSGNSGGNSGGNGSGNSGNSGSGNSGSGNSGSGNSGGNSGSNGNGNDTNGSISNGNGNGGNNNYDSDADDDD</sequence>
<dbReference type="FunFam" id="1.10.510.10:FF:000021">
    <property type="entry name" value="Serine/threonine protein kinase"/>
    <property type="match status" value="1"/>
</dbReference>
<keyword evidence="5" id="KW-0418">Kinase</keyword>
<dbReference type="Gene3D" id="1.10.510.10">
    <property type="entry name" value="Transferase(Phosphotransferase) domain 1"/>
    <property type="match status" value="1"/>
</dbReference>
<evidence type="ECO:0000313" key="10">
    <source>
        <dbReference type="Proteomes" id="UP000215896"/>
    </source>
</evidence>
<feature type="compositionally biased region" description="Gly residues" evidence="7">
    <location>
        <begin position="435"/>
        <end position="478"/>
    </location>
</feature>
<evidence type="ECO:0000256" key="4">
    <source>
        <dbReference type="ARBA" id="ARBA00022741"/>
    </source>
</evidence>
<dbReference type="EC" id="2.7.11.1" evidence="1"/>
<feature type="compositionally biased region" description="Pro residues" evidence="7">
    <location>
        <begin position="308"/>
        <end position="324"/>
    </location>
</feature>
<evidence type="ECO:0000256" key="5">
    <source>
        <dbReference type="ARBA" id="ARBA00022777"/>
    </source>
</evidence>
<keyword evidence="3" id="KW-0808">Transferase</keyword>
<dbReference type="SUPFAM" id="SSF56112">
    <property type="entry name" value="Protein kinase-like (PK-like)"/>
    <property type="match status" value="1"/>
</dbReference>
<evidence type="ECO:0000256" key="2">
    <source>
        <dbReference type="ARBA" id="ARBA00022527"/>
    </source>
</evidence>
<dbReference type="InterPro" id="IPR008271">
    <property type="entry name" value="Ser/Thr_kinase_AS"/>
</dbReference>
<keyword evidence="4" id="KW-0547">Nucleotide-binding</keyword>
<dbReference type="PROSITE" id="PS50011">
    <property type="entry name" value="PROTEIN_KINASE_DOM"/>
    <property type="match status" value="1"/>
</dbReference>
<dbReference type="Pfam" id="PF00069">
    <property type="entry name" value="Pkinase"/>
    <property type="match status" value="1"/>
</dbReference>
<dbReference type="CDD" id="cd14014">
    <property type="entry name" value="STKc_PknB_like"/>
    <property type="match status" value="1"/>
</dbReference>
<gene>
    <name evidence="9" type="ORF">CGZ94_05085</name>
</gene>